<sequence length="888" mass="96138">MPALVQDYPRFDVEEKLAELSTSDKVRLLGGKATQNRIRMTGYAEPHTNVRPPRAALECQADFWLLEDIPEKGIPAIRTSDGPNGVRGRRFFNSVPSNSFPCGTGLAASFDLDMMRRVGEALADECRAKSAHVLLGPTCNIQRSPLGGRGFESYSEDPHLGGLVAAAYINGLQSKGIAATIKHFVANDQEFERFSADSVISQRALREIYLEPFRLAVKHANPKAFMTGYNRLNGLHCSEHKELLDGILRGEWGWKGLVISDWTGVYSVDPSIKAGMDVEMPGPPVMRGSTVYRAMGAGKLTEDDLDERVRNVLELVNYAIDSQVPFYAGEEKVETPEIRALLREAAANATVLLKNDAGLLPLSSASGVKQIAVIGSNAKLAFPTGGGSASLAPSWVVSPVSAITERAEELGATVKQAIGVAAFRYVPVLDTYLSHPDGTGAGAKVEIFNGKPEADWLVDDSAPRAKPVFTVDTASSLCFMSDGVPWDQFDRHARTQYTATFTPDISGKWTFGLGSTGYSALFLDGELVVSNDESEWQAGELFFNLGSEERRGEFEVEAGREYRLVLHVYVDPDRVAASPFALSSSFRVGGFPTVDETKARKEAADLAAASDLAILVVGTNPDWESEGFDRKTTKLPGATDELVEAVLAANPNTIVVNQSGTPVDFPWIEKASTLVQTFFGGNELGNGLADVLFGNVNPSGKLPLTFGRRLEDNPSFHSFGITSDTPGKVVYNEGIYVGYRHYDRAKIAPAFPFGFGLSYTSFELSKLSASSVSAEGDCTVRFTITNTGKVDGAEVAQVFVAAPSDGTRITSPVKELKGFQKVALKAGETKQVEVALSKEAFSYWDEHYAKWIAPKGKYGILVATSSAEADVKLRGEVKVEKEIRWLGL</sequence>
<dbReference type="GO" id="GO:0030245">
    <property type="term" value="P:cellulose catabolic process"/>
    <property type="evidence" value="ECO:0007669"/>
    <property type="project" value="UniProtKB-UniPathway"/>
</dbReference>
<evidence type="ECO:0000256" key="1">
    <source>
        <dbReference type="ARBA" id="ARBA00000448"/>
    </source>
</evidence>
<dbReference type="InterPro" id="IPR017853">
    <property type="entry name" value="GH"/>
</dbReference>
<dbReference type="STRING" id="741276.A0A2S5BHB0"/>
<keyword evidence="10" id="KW-1185">Reference proteome</keyword>
<dbReference type="Gene3D" id="2.60.40.10">
    <property type="entry name" value="Immunoglobulins"/>
    <property type="match status" value="1"/>
</dbReference>
<dbReference type="FunFam" id="2.60.40.10:FF:000495">
    <property type="entry name" value="Periplasmic beta-glucosidase"/>
    <property type="match status" value="1"/>
</dbReference>
<keyword evidence="5 7" id="KW-0119">Carbohydrate metabolism</keyword>
<evidence type="ECO:0000256" key="2">
    <source>
        <dbReference type="ARBA" id="ARBA00005336"/>
    </source>
</evidence>
<dbReference type="SUPFAM" id="SSF51445">
    <property type="entry name" value="(Trans)glycosidases"/>
    <property type="match status" value="1"/>
</dbReference>
<dbReference type="Gene3D" id="2.60.120.260">
    <property type="entry name" value="Galactose-binding domain-like"/>
    <property type="match status" value="1"/>
</dbReference>
<comment type="caution">
    <text evidence="9">The sequence shown here is derived from an EMBL/GenBank/DDBJ whole genome shotgun (WGS) entry which is preliminary data.</text>
</comment>
<dbReference type="InterPro" id="IPR001764">
    <property type="entry name" value="Glyco_hydro_3_N"/>
</dbReference>
<dbReference type="EMBL" id="PJQD01000008">
    <property type="protein sequence ID" value="POY76166.1"/>
    <property type="molecule type" value="Genomic_DNA"/>
</dbReference>
<dbReference type="Gene3D" id="3.20.20.300">
    <property type="entry name" value="Glycoside hydrolase, family 3, N-terminal domain"/>
    <property type="match status" value="1"/>
</dbReference>
<dbReference type="AlphaFoldDB" id="A0A2S5BHB0"/>
<dbReference type="InterPro" id="IPR037524">
    <property type="entry name" value="PA14/GLEYA"/>
</dbReference>
<reference evidence="9 10" key="1">
    <citation type="journal article" date="2018" name="Front. Microbiol.">
        <title>Prospects for Fungal Bioremediation of Acidic Radioactive Waste Sites: Characterization and Genome Sequence of Rhodotorula taiwanensis MD1149.</title>
        <authorList>
            <person name="Tkavc R."/>
            <person name="Matrosova V.Y."/>
            <person name="Grichenko O.E."/>
            <person name="Gostincar C."/>
            <person name="Volpe R.P."/>
            <person name="Klimenkova P."/>
            <person name="Gaidamakova E.K."/>
            <person name="Zhou C.E."/>
            <person name="Stewart B.J."/>
            <person name="Lyman M.G."/>
            <person name="Malfatti S.A."/>
            <person name="Rubinfeld B."/>
            <person name="Courtot M."/>
            <person name="Singh J."/>
            <person name="Dalgard C.L."/>
            <person name="Hamilton T."/>
            <person name="Frey K.G."/>
            <person name="Gunde-Cimerman N."/>
            <person name="Dugan L."/>
            <person name="Daly M.J."/>
        </authorList>
    </citation>
    <scope>NUCLEOTIDE SEQUENCE [LARGE SCALE GENOMIC DNA]</scope>
    <source>
        <strain evidence="9 10">MD1149</strain>
    </source>
</reference>
<dbReference type="InterPro" id="IPR013783">
    <property type="entry name" value="Ig-like_fold"/>
</dbReference>
<dbReference type="InterPro" id="IPR002772">
    <property type="entry name" value="Glyco_hydro_3_C"/>
</dbReference>
<comment type="similarity">
    <text evidence="2 7">Belongs to the glycosyl hydrolase 3 family.</text>
</comment>
<evidence type="ECO:0000256" key="7">
    <source>
        <dbReference type="RuleBase" id="RU361161"/>
    </source>
</evidence>
<name>A0A2S5BHB0_9BASI</name>
<comment type="catalytic activity">
    <reaction evidence="1 7">
        <text>Hydrolysis of terminal, non-reducing beta-D-glucosyl residues with release of beta-D-glucose.</text>
        <dbReference type="EC" id="3.2.1.21"/>
    </reaction>
</comment>
<dbReference type="PANTHER" id="PTHR42715:SF10">
    <property type="entry name" value="BETA-GLUCOSIDASE"/>
    <property type="match status" value="1"/>
</dbReference>
<dbReference type="InterPro" id="IPR036962">
    <property type="entry name" value="Glyco_hydro_3_N_sf"/>
</dbReference>
<evidence type="ECO:0000313" key="10">
    <source>
        <dbReference type="Proteomes" id="UP000237144"/>
    </source>
</evidence>
<evidence type="ECO:0000256" key="3">
    <source>
        <dbReference type="ARBA" id="ARBA00012744"/>
    </source>
</evidence>
<dbReference type="Pfam" id="PF07691">
    <property type="entry name" value="PA14"/>
    <property type="match status" value="1"/>
</dbReference>
<dbReference type="Pfam" id="PF14310">
    <property type="entry name" value="Fn3-like"/>
    <property type="match status" value="1"/>
</dbReference>
<dbReference type="InterPro" id="IPR036881">
    <property type="entry name" value="Glyco_hydro_3_C_sf"/>
</dbReference>
<protein>
    <recommendedName>
        <fullName evidence="3 7">beta-glucosidase</fullName>
        <ecNumber evidence="3 7">3.2.1.21</ecNumber>
    </recommendedName>
</protein>
<dbReference type="OrthoDB" id="47059at2759"/>
<keyword evidence="4 7" id="KW-0378">Hydrolase</keyword>
<gene>
    <name evidence="9" type="ORF">BMF94_0889</name>
</gene>
<dbReference type="Pfam" id="PF01915">
    <property type="entry name" value="Glyco_hydro_3_C"/>
    <property type="match status" value="1"/>
</dbReference>
<dbReference type="Proteomes" id="UP000237144">
    <property type="component" value="Unassembled WGS sequence"/>
</dbReference>
<keyword evidence="7" id="KW-0624">Polysaccharide degradation</keyword>
<keyword evidence="6 7" id="KW-0326">Glycosidase</keyword>
<proteinExistence type="inferred from homology"/>
<evidence type="ECO:0000256" key="4">
    <source>
        <dbReference type="ARBA" id="ARBA00022801"/>
    </source>
</evidence>
<dbReference type="GO" id="GO:0008422">
    <property type="term" value="F:beta-glucosidase activity"/>
    <property type="evidence" value="ECO:0007669"/>
    <property type="project" value="UniProtKB-EC"/>
</dbReference>
<comment type="pathway">
    <text evidence="7">Glycan metabolism; cellulose degradation.</text>
</comment>
<dbReference type="InterPro" id="IPR011658">
    <property type="entry name" value="PA14_dom"/>
</dbReference>
<feature type="domain" description="PA14" evidence="8">
    <location>
        <begin position="438"/>
        <end position="598"/>
    </location>
</feature>
<dbReference type="PANTHER" id="PTHR42715">
    <property type="entry name" value="BETA-GLUCOSIDASE"/>
    <property type="match status" value="1"/>
</dbReference>
<evidence type="ECO:0000256" key="5">
    <source>
        <dbReference type="ARBA" id="ARBA00023277"/>
    </source>
</evidence>
<dbReference type="Gene3D" id="3.40.50.1700">
    <property type="entry name" value="Glycoside hydrolase family 3 C-terminal domain"/>
    <property type="match status" value="1"/>
</dbReference>
<organism evidence="9 10">
    <name type="scientific">Rhodotorula taiwanensis</name>
    <dbReference type="NCBI Taxonomy" id="741276"/>
    <lineage>
        <taxon>Eukaryota</taxon>
        <taxon>Fungi</taxon>
        <taxon>Dikarya</taxon>
        <taxon>Basidiomycota</taxon>
        <taxon>Pucciniomycotina</taxon>
        <taxon>Microbotryomycetes</taxon>
        <taxon>Sporidiobolales</taxon>
        <taxon>Sporidiobolaceae</taxon>
        <taxon>Rhodotorula</taxon>
    </lineage>
</organism>
<accession>A0A2S5BHB0</accession>
<dbReference type="InterPro" id="IPR026891">
    <property type="entry name" value="Fn3-like"/>
</dbReference>
<dbReference type="Pfam" id="PF00933">
    <property type="entry name" value="Glyco_hydro_3"/>
    <property type="match status" value="1"/>
</dbReference>
<evidence type="ECO:0000259" key="8">
    <source>
        <dbReference type="PROSITE" id="PS51820"/>
    </source>
</evidence>
<dbReference type="SMART" id="SM01217">
    <property type="entry name" value="Fn3_like"/>
    <property type="match status" value="1"/>
</dbReference>
<dbReference type="UniPathway" id="UPA00696"/>
<dbReference type="PROSITE" id="PS00775">
    <property type="entry name" value="GLYCOSYL_HYDROL_F3"/>
    <property type="match status" value="1"/>
</dbReference>
<dbReference type="PRINTS" id="PR00133">
    <property type="entry name" value="GLHYDRLASE3"/>
</dbReference>
<dbReference type="SUPFAM" id="SSF52279">
    <property type="entry name" value="Beta-D-glucan exohydrolase, C-terminal domain"/>
    <property type="match status" value="1"/>
</dbReference>
<dbReference type="PROSITE" id="PS51820">
    <property type="entry name" value="PA14"/>
    <property type="match status" value="1"/>
</dbReference>
<dbReference type="InterPro" id="IPR050288">
    <property type="entry name" value="Cellulose_deg_GH3"/>
</dbReference>
<dbReference type="InterPro" id="IPR019800">
    <property type="entry name" value="Glyco_hydro_3_AS"/>
</dbReference>
<evidence type="ECO:0000313" key="9">
    <source>
        <dbReference type="EMBL" id="POY76166.1"/>
    </source>
</evidence>
<evidence type="ECO:0000256" key="6">
    <source>
        <dbReference type="ARBA" id="ARBA00023295"/>
    </source>
</evidence>
<dbReference type="EC" id="3.2.1.21" evidence="3 7"/>